<name>A0AA88DTI1_FICCA</name>
<dbReference type="AlphaFoldDB" id="A0AA88DTI1"/>
<keyword evidence="3" id="KW-1185">Reference proteome</keyword>
<gene>
    <name evidence="2" type="ORF">TIFTF001_030584</name>
</gene>
<organism evidence="2 3">
    <name type="scientific">Ficus carica</name>
    <name type="common">Common fig</name>
    <dbReference type="NCBI Taxonomy" id="3494"/>
    <lineage>
        <taxon>Eukaryota</taxon>
        <taxon>Viridiplantae</taxon>
        <taxon>Streptophyta</taxon>
        <taxon>Embryophyta</taxon>
        <taxon>Tracheophyta</taxon>
        <taxon>Spermatophyta</taxon>
        <taxon>Magnoliopsida</taxon>
        <taxon>eudicotyledons</taxon>
        <taxon>Gunneridae</taxon>
        <taxon>Pentapetalae</taxon>
        <taxon>rosids</taxon>
        <taxon>fabids</taxon>
        <taxon>Rosales</taxon>
        <taxon>Moraceae</taxon>
        <taxon>Ficeae</taxon>
        <taxon>Ficus</taxon>
    </lineage>
</organism>
<sequence length="702" mass="76667">MTFSSIGWQTGRVDRACDRPVYLMDYFTSAVPLQYLVTLREEFEILNDVELMVPGPNDLLSRPPPGYITLSAEFFRAGLRLQFHPYLRRALQRLNVTPMQLNANAYRILISCFILWTKNYTSKLSSRAFQNLYRMKTVPASSGSNYFQGYQGTFITSCPDSDKTTSICGSSWRVGGCMATYHMVRSLPGKGFRLCFGGIKCGPGDRTRTRGIWRGLKCSAKRRTPNGTIYDYCLPTVWPGEVIVASRMPDPVVHYQAWIVVTTDVPTTSDWSKVPRGVPVATTLSLQSGSSSLEAWGPRIADEDMDLLLGAYFHLQNQLCPSGDDAGVNVQATRIGLLGSNKSSPKPMMVVKVERELRPLSQPARPLPTLLKPEQVARERINQSPLCLPPGADGKTLGLAIPPPQPPEPSRLGGAFSGNAAARGYSNRKEEKVASLDAEVKKARHAEKVAIEKAKEVEKRASQAENARKKAEEAQKKVKDDLSAARSEHSWYLQEVLPAAVDLARQQAEEYQNSTEFDARLLTEYKERLRDKMTAAKEDGAIEGGSEEGEVTGGASVAEVVAEDVVIIDESEAHDDPFATEQAVSANAQVSRPSLPVACLIRLMIGPAGAPPVVRLLRGLNNPRPTQVGVQSRTLLHGPETSGVRVCISRLVIGPARAPPMIGLGFPYNNPRPTLVGVQSGTLLRGQGTSGVQGLLEQTSLL</sequence>
<dbReference type="Proteomes" id="UP001187192">
    <property type="component" value="Unassembled WGS sequence"/>
</dbReference>
<evidence type="ECO:0000313" key="2">
    <source>
        <dbReference type="EMBL" id="GMN61497.1"/>
    </source>
</evidence>
<reference evidence="2" key="1">
    <citation type="submission" date="2023-07" db="EMBL/GenBank/DDBJ databases">
        <title>draft genome sequence of fig (Ficus carica).</title>
        <authorList>
            <person name="Takahashi T."/>
            <person name="Nishimura K."/>
        </authorList>
    </citation>
    <scope>NUCLEOTIDE SEQUENCE</scope>
</reference>
<proteinExistence type="predicted"/>
<dbReference type="EMBL" id="BTGU01000113">
    <property type="protein sequence ID" value="GMN61497.1"/>
    <property type="molecule type" value="Genomic_DNA"/>
</dbReference>
<feature type="region of interest" description="Disordered" evidence="1">
    <location>
        <begin position="458"/>
        <end position="483"/>
    </location>
</feature>
<protein>
    <submittedName>
        <fullName evidence="2">Uncharacterized protein</fullName>
    </submittedName>
</protein>
<accession>A0AA88DTI1</accession>
<evidence type="ECO:0000313" key="3">
    <source>
        <dbReference type="Proteomes" id="UP001187192"/>
    </source>
</evidence>
<feature type="region of interest" description="Disordered" evidence="1">
    <location>
        <begin position="402"/>
        <end position="430"/>
    </location>
</feature>
<comment type="caution">
    <text evidence="2">The sequence shown here is derived from an EMBL/GenBank/DDBJ whole genome shotgun (WGS) entry which is preliminary data.</text>
</comment>
<evidence type="ECO:0000256" key="1">
    <source>
        <dbReference type="SAM" id="MobiDB-lite"/>
    </source>
</evidence>